<comment type="catalytic activity">
    <reaction evidence="8">
        <text>L-threonyl-[protein] + ATP = O-phospho-L-threonyl-[protein] + ADP + H(+)</text>
        <dbReference type="Rhea" id="RHEA:46608"/>
        <dbReference type="Rhea" id="RHEA-COMP:11060"/>
        <dbReference type="Rhea" id="RHEA-COMP:11605"/>
        <dbReference type="ChEBI" id="CHEBI:15378"/>
        <dbReference type="ChEBI" id="CHEBI:30013"/>
        <dbReference type="ChEBI" id="CHEBI:30616"/>
        <dbReference type="ChEBI" id="CHEBI:61977"/>
        <dbReference type="ChEBI" id="CHEBI:456216"/>
        <dbReference type="EC" id="2.7.11.22"/>
    </reaction>
</comment>
<evidence type="ECO:0000313" key="18">
    <source>
        <dbReference type="Proteomes" id="UP000188354"/>
    </source>
</evidence>
<dbReference type="SMART" id="SM00220">
    <property type="entry name" value="S_TKc"/>
    <property type="match status" value="1"/>
</dbReference>
<dbReference type="Proteomes" id="UP000188354">
    <property type="component" value="Chromosome LG05"/>
</dbReference>
<dbReference type="EMBL" id="CM007365">
    <property type="protein sequence ID" value="OIW11935.1"/>
    <property type="molecule type" value="Genomic_DNA"/>
</dbReference>
<dbReference type="OMA" id="GIHHCHR"/>
<dbReference type="InterPro" id="IPR037770">
    <property type="entry name" value="CDK7"/>
</dbReference>
<dbReference type="Gramene" id="OIW11935">
    <property type="protein sequence ID" value="OIW11935"/>
    <property type="gene ID" value="TanjilG_02142"/>
</dbReference>
<dbReference type="PROSITE" id="PS00108">
    <property type="entry name" value="PROTEIN_KINASE_ST"/>
    <property type="match status" value="1"/>
</dbReference>
<evidence type="ECO:0000259" key="16">
    <source>
        <dbReference type="PROSITE" id="PS50011"/>
    </source>
</evidence>
<feature type="binding site" evidence="12">
    <location>
        <position position="43"/>
    </location>
    <ligand>
        <name>ATP</name>
        <dbReference type="ChEBI" id="CHEBI:30616"/>
    </ligand>
</feature>
<dbReference type="FunFam" id="1.10.510.10:FF:000097">
    <property type="entry name" value="Putative cyclin-dependent kinase 7"/>
    <property type="match status" value="1"/>
</dbReference>
<keyword evidence="6" id="KW-0418">Kinase</keyword>
<evidence type="ECO:0000256" key="11">
    <source>
        <dbReference type="PIRSR" id="PIRSR637770-1"/>
    </source>
</evidence>
<evidence type="ECO:0000256" key="13">
    <source>
        <dbReference type="PROSITE-ProRule" id="PRU10141"/>
    </source>
</evidence>
<evidence type="ECO:0000313" key="17">
    <source>
        <dbReference type="EMBL" id="OIW11935.1"/>
    </source>
</evidence>
<evidence type="ECO:0000256" key="7">
    <source>
        <dbReference type="ARBA" id="ARBA00022840"/>
    </source>
</evidence>
<evidence type="ECO:0000256" key="9">
    <source>
        <dbReference type="ARBA" id="ARBA00048367"/>
    </source>
</evidence>
<feature type="domain" description="Protein kinase" evidence="16">
    <location>
        <begin position="14"/>
        <end position="294"/>
    </location>
</feature>
<dbReference type="OrthoDB" id="1732493at2759"/>
<evidence type="ECO:0000256" key="2">
    <source>
        <dbReference type="ARBA" id="ARBA00022527"/>
    </source>
</evidence>
<gene>
    <name evidence="17" type="ORF">TanjilG_02142</name>
</gene>
<comment type="catalytic activity">
    <reaction evidence="10">
        <text>[DNA-directed RNA polymerase] + ATP = phospho-[DNA-directed RNA polymerase] + ADP + H(+)</text>
        <dbReference type="Rhea" id="RHEA:10216"/>
        <dbReference type="Rhea" id="RHEA-COMP:11321"/>
        <dbReference type="Rhea" id="RHEA-COMP:11322"/>
        <dbReference type="ChEBI" id="CHEBI:15378"/>
        <dbReference type="ChEBI" id="CHEBI:30616"/>
        <dbReference type="ChEBI" id="CHEBI:43176"/>
        <dbReference type="ChEBI" id="CHEBI:68546"/>
        <dbReference type="ChEBI" id="CHEBI:456216"/>
        <dbReference type="EC" id="2.7.11.23"/>
    </reaction>
</comment>
<dbReference type="InterPro" id="IPR000719">
    <property type="entry name" value="Prot_kinase_dom"/>
</dbReference>
<keyword evidence="3" id="KW-0597">Phosphoprotein</keyword>
<evidence type="ECO:0000256" key="15">
    <source>
        <dbReference type="SAM" id="MobiDB-lite"/>
    </source>
</evidence>
<evidence type="ECO:0000256" key="8">
    <source>
        <dbReference type="ARBA" id="ARBA00047811"/>
    </source>
</evidence>
<dbReference type="Gene3D" id="1.10.510.10">
    <property type="entry name" value="Transferase(Phosphotransferase) domain 1"/>
    <property type="match status" value="1"/>
</dbReference>
<feature type="compositionally biased region" description="Polar residues" evidence="15">
    <location>
        <begin position="359"/>
        <end position="372"/>
    </location>
</feature>
<dbReference type="FunFam" id="3.30.200.20:FF:000289">
    <property type="entry name" value="Cyclin-dependent kinase D-1"/>
    <property type="match status" value="1"/>
</dbReference>
<protein>
    <recommendedName>
        <fullName evidence="16">Protein kinase domain-containing protein</fullName>
    </recommendedName>
</protein>
<comment type="catalytic activity">
    <reaction evidence="9">
        <text>L-seryl-[protein] + ATP = O-phospho-L-seryl-[protein] + ADP + H(+)</text>
        <dbReference type="Rhea" id="RHEA:17989"/>
        <dbReference type="Rhea" id="RHEA-COMP:9863"/>
        <dbReference type="Rhea" id="RHEA-COMP:11604"/>
        <dbReference type="ChEBI" id="CHEBI:15378"/>
        <dbReference type="ChEBI" id="CHEBI:29999"/>
        <dbReference type="ChEBI" id="CHEBI:30616"/>
        <dbReference type="ChEBI" id="CHEBI:83421"/>
        <dbReference type="ChEBI" id="CHEBI:456216"/>
        <dbReference type="EC" id="2.7.11.22"/>
    </reaction>
</comment>
<dbReference type="PROSITE" id="PS50011">
    <property type="entry name" value="PROTEIN_KINASE_DOM"/>
    <property type="match status" value="1"/>
</dbReference>
<sequence length="415" mass="46791">MAELDLSKKVADRYLKREVLGEGTYGVVYKAIDTETGQTVAIKKIRLGKQKEGVNFTALREIKLLKELKSPHIIELIDAFPHKGNLHLVFEFMETDLEAVIRDRNIFLSPGDIKSFLQMTLKGLAFCHKKWVLHRDMKPNNLLIGSNGQLKLADFGLARIFGSPDRRFTHQVFARWYRAPELLFGTKQYGSGVDVWAAACIFAELLLRRPFLQGSSDIDQLGKIFAALGTPSPSQWPDMVYLPDYVEYQYVPAPPLRSLFPVASDDALDLLSKMFTYDPKVRISAQQALEHRYFTSAPLPTDPDKLPRPAPKREPKASDFDSHEGPTVLSPPRKSRRVMPGRDGFEGNSLQRDKVEDNVGNSRQSAGDNTGKNDPAPMSLDFSVFGLKPPNRPTINSADRSHLKRKLDLEFQQPE</sequence>
<keyword evidence="2 14" id="KW-0723">Serine/threonine-protein kinase</keyword>
<dbReference type="InterPro" id="IPR050108">
    <property type="entry name" value="CDK"/>
</dbReference>
<evidence type="ECO:0000256" key="1">
    <source>
        <dbReference type="ARBA" id="ARBA00006485"/>
    </source>
</evidence>
<keyword evidence="18" id="KW-1185">Reference proteome</keyword>
<dbReference type="GO" id="GO:0005737">
    <property type="term" value="C:cytoplasm"/>
    <property type="evidence" value="ECO:0007669"/>
    <property type="project" value="TreeGrafter"/>
</dbReference>
<dbReference type="InterPro" id="IPR011009">
    <property type="entry name" value="Kinase-like_dom_sf"/>
</dbReference>
<evidence type="ECO:0000256" key="12">
    <source>
        <dbReference type="PIRSR" id="PIRSR637770-2"/>
    </source>
</evidence>
<feature type="active site" description="Proton acceptor" evidence="11">
    <location>
        <position position="136"/>
    </location>
</feature>
<dbReference type="InterPro" id="IPR017441">
    <property type="entry name" value="Protein_kinase_ATP_BS"/>
</dbReference>
<dbReference type="SUPFAM" id="SSF56112">
    <property type="entry name" value="Protein kinase-like (PK-like)"/>
    <property type="match status" value="1"/>
</dbReference>
<dbReference type="AlphaFoldDB" id="A0A1J7HGF0"/>
<feature type="region of interest" description="Disordered" evidence="15">
    <location>
        <begin position="295"/>
        <end position="415"/>
    </location>
</feature>
<dbReference type="GO" id="GO:0004693">
    <property type="term" value="F:cyclin-dependent protein serine/threonine kinase activity"/>
    <property type="evidence" value="ECO:0007669"/>
    <property type="project" value="UniProtKB-EC"/>
</dbReference>
<dbReference type="STRING" id="3871.A0A1J7HGF0"/>
<proteinExistence type="inferred from homology"/>
<dbReference type="CDD" id="cd07841">
    <property type="entry name" value="STKc_CDK7"/>
    <property type="match status" value="1"/>
</dbReference>
<keyword evidence="7 12" id="KW-0067">ATP-binding</keyword>
<dbReference type="GO" id="GO:0045944">
    <property type="term" value="P:positive regulation of transcription by RNA polymerase II"/>
    <property type="evidence" value="ECO:0007669"/>
    <property type="project" value="TreeGrafter"/>
</dbReference>
<feature type="compositionally biased region" description="Basic and acidic residues" evidence="15">
    <location>
        <begin position="302"/>
        <end position="324"/>
    </location>
</feature>
<dbReference type="InterPro" id="IPR008271">
    <property type="entry name" value="Ser/Thr_kinase_AS"/>
</dbReference>
<dbReference type="PANTHER" id="PTHR24056">
    <property type="entry name" value="CELL DIVISION PROTEIN KINASE"/>
    <property type="match status" value="1"/>
</dbReference>
<dbReference type="GO" id="GO:0008353">
    <property type="term" value="F:RNA polymerase II CTD heptapeptide repeat kinase activity"/>
    <property type="evidence" value="ECO:0007669"/>
    <property type="project" value="UniProtKB-EC"/>
</dbReference>
<evidence type="ECO:0000256" key="10">
    <source>
        <dbReference type="ARBA" id="ARBA00049280"/>
    </source>
</evidence>
<evidence type="ECO:0000256" key="4">
    <source>
        <dbReference type="ARBA" id="ARBA00022679"/>
    </source>
</evidence>
<accession>A0A1J7HGF0</accession>
<comment type="similarity">
    <text evidence="1">Belongs to the protein kinase superfamily. CMGC Ser/Thr protein kinase family. CDC2/CDKX subfamily.</text>
</comment>
<dbReference type="GO" id="GO:0070985">
    <property type="term" value="C:transcription factor TFIIK complex"/>
    <property type="evidence" value="ECO:0007669"/>
    <property type="project" value="InterPro"/>
</dbReference>
<name>A0A1J7HGF0_LUPAN</name>
<dbReference type="Gene3D" id="3.30.200.20">
    <property type="entry name" value="Phosphorylase Kinase, domain 1"/>
    <property type="match status" value="1"/>
</dbReference>
<evidence type="ECO:0000256" key="5">
    <source>
        <dbReference type="ARBA" id="ARBA00022741"/>
    </source>
</evidence>
<feature type="binding site" evidence="12">
    <location>
        <begin position="20"/>
        <end position="28"/>
    </location>
    <ligand>
        <name>ATP</name>
        <dbReference type="ChEBI" id="CHEBI:30616"/>
    </ligand>
</feature>
<keyword evidence="4" id="KW-0808">Transferase</keyword>
<dbReference type="Pfam" id="PF00069">
    <property type="entry name" value="Pkinase"/>
    <property type="match status" value="1"/>
</dbReference>
<evidence type="ECO:0000256" key="6">
    <source>
        <dbReference type="ARBA" id="ARBA00022777"/>
    </source>
</evidence>
<dbReference type="KEGG" id="lang:109347714"/>
<reference evidence="17 18" key="1">
    <citation type="journal article" date="2017" name="Plant Biotechnol. J.">
        <title>A comprehensive draft genome sequence for lupin (Lupinus angustifolius), an emerging health food: insights into plant-microbe interactions and legume evolution.</title>
        <authorList>
            <person name="Hane J.K."/>
            <person name="Ming Y."/>
            <person name="Kamphuis L.G."/>
            <person name="Nelson M.N."/>
            <person name="Garg G."/>
            <person name="Atkins C.A."/>
            <person name="Bayer P.E."/>
            <person name="Bravo A."/>
            <person name="Bringans S."/>
            <person name="Cannon S."/>
            <person name="Edwards D."/>
            <person name="Foley R."/>
            <person name="Gao L.L."/>
            <person name="Harrison M.J."/>
            <person name="Huang W."/>
            <person name="Hurgobin B."/>
            <person name="Li S."/>
            <person name="Liu C.W."/>
            <person name="McGrath A."/>
            <person name="Morahan G."/>
            <person name="Murray J."/>
            <person name="Weller J."/>
            <person name="Jian J."/>
            <person name="Singh K.B."/>
        </authorList>
    </citation>
    <scope>NUCLEOTIDE SEQUENCE [LARGE SCALE GENOMIC DNA]</scope>
    <source>
        <strain evidence="18">cv. Tanjil</strain>
        <tissue evidence="17">Whole plant</tissue>
    </source>
</reference>
<evidence type="ECO:0000256" key="3">
    <source>
        <dbReference type="ARBA" id="ARBA00022553"/>
    </source>
</evidence>
<evidence type="ECO:0000256" key="14">
    <source>
        <dbReference type="RuleBase" id="RU000304"/>
    </source>
</evidence>
<dbReference type="PROSITE" id="PS00107">
    <property type="entry name" value="PROTEIN_KINASE_ATP"/>
    <property type="match status" value="1"/>
</dbReference>
<dbReference type="PANTHER" id="PTHR24056:SF554">
    <property type="entry name" value="CYCLIN-DEPENDENT KINASE D-1"/>
    <property type="match status" value="1"/>
</dbReference>
<feature type="binding site" evidence="13">
    <location>
        <position position="44"/>
    </location>
    <ligand>
        <name>ATP</name>
        <dbReference type="ChEBI" id="CHEBI:30616"/>
    </ligand>
</feature>
<keyword evidence="5 12" id="KW-0547">Nucleotide-binding</keyword>
<dbReference type="GO" id="GO:0005524">
    <property type="term" value="F:ATP binding"/>
    <property type="evidence" value="ECO:0007669"/>
    <property type="project" value="UniProtKB-UniRule"/>
</dbReference>
<organism evidence="17 18">
    <name type="scientific">Lupinus angustifolius</name>
    <name type="common">Narrow-leaved blue lupine</name>
    <dbReference type="NCBI Taxonomy" id="3871"/>
    <lineage>
        <taxon>Eukaryota</taxon>
        <taxon>Viridiplantae</taxon>
        <taxon>Streptophyta</taxon>
        <taxon>Embryophyta</taxon>
        <taxon>Tracheophyta</taxon>
        <taxon>Spermatophyta</taxon>
        <taxon>Magnoliopsida</taxon>
        <taxon>eudicotyledons</taxon>
        <taxon>Gunneridae</taxon>
        <taxon>Pentapetalae</taxon>
        <taxon>rosids</taxon>
        <taxon>fabids</taxon>
        <taxon>Fabales</taxon>
        <taxon>Fabaceae</taxon>
        <taxon>Papilionoideae</taxon>
        <taxon>50 kb inversion clade</taxon>
        <taxon>genistoids sensu lato</taxon>
        <taxon>core genistoids</taxon>
        <taxon>Genisteae</taxon>
        <taxon>Lupinus</taxon>
    </lineage>
</organism>